<dbReference type="Pfam" id="PF07992">
    <property type="entry name" value="Pyr_redox_2"/>
    <property type="match status" value="1"/>
</dbReference>
<evidence type="ECO:0000259" key="5">
    <source>
        <dbReference type="Pfam" id="PF07992"/>
    </source>
</evidence>
<dbReference type="PANTHER" id="PTHR43429">
    <property type="entry name" value="PYRIDINE NUCLEOTIDE-DISULFIDE OXIDOREDUCTASE DOMAIN-CONTAINING"/>
    <property type="match status" value="1"/>
</dbReference>
<evidence type="ECO:0000256" key="3">
    <source>
        <dbReference type="ARBA" id="ARBA00022630"/>
    </source>
</evidence>
<dbReference type="GO" id="GO:0016491">
    <property type="term" value="F:oxidoreductase activity"/>
    <property type="evidence" value="ECO:0007669"/>
    <property type="project" value="InterPro"/>
</dbReference>
<dbReference type="Gene3D" id="3.50.50.60">
    <property type="entry name" value="FAD/NAD(P)-binding domain"/>
    <property type="match status" value="2"/>
</dbReference>
<dbReference type="AlphaFoldDB" id="A0A5D6UYE6"/>
<name>A0A5D6UYE6_9BACT</name>
<keyword evidence="4" id="KW-0274">FAD</keyword>
<dbReference type="RefSeq" id="WP_149071717.1">
    <property type="nucleotide sequence ID" value="NZ_VTHL01000015.1"/>
</dbReference>
<evidence type="ECO:0000313" key="6">
    <source>
        <dbReference type="EMBL" id="TYZ07868.1"/>
    </source>
</evidence>
<reference evidence="6 7" key="1">
    <citation type="submission" date="2019-08" db="EMBL/GenBank/DDBJ databases">
        <authorList>
            <person name="Seo M.-J."/>
        </authorList>
    </citation>
    <scope>NUCLEOTIDE SEQUENCE [LARGE SCALE GENOMIC DNA]</scope>
    <source>
        <strain evidence="6 7">KIGAM108</strain>
    </source>
</reference>
<dbReference type="PANTHER" id="PTHR43429:SF3">
    <property type="entry name" value="NITRITE REDUCTASE [NAD(P)H]"/>
    <property type="match status" value="1"/>
</dbReference>
<evidence type="ECO:0000256" key="4">
    <source>
        <dbReference type="ARBA" id="ARBA00022827"/>
    </source>
</evidence>
<proteinExistence type="inferred from homology"/>
<gene>
    <name evidence="6" type="ORF">FY528_14320</name>
</gene>
<organism evidence="6 7">
    <name type="scientific">Hymenobacter lutimineralis</name>
    <dbReference type="NCBI Taxonomy" id="2606448"/>
    <lineage>
        <taxon>Bacteria</taxon>
        <taxon>Pseudomonadati</taxon>
        <taxon>Bacteroidota</taxon>
        <taxon>Cytophagia</taxon>
        <taxon>Cytophagales</taxon>
        <taxon>Hymenobacteraceae</taxon>
        <taxon>Hymenobacter</taxon>
    </lineage>
</organism>
<keyword evidence="7" id="KW-1185">Reference proteome</keyword>
<feature type="domain" description="FAD/NAD(P)-binding" evidence="5">
    <location>
        <begin position="2"/>
        <end position="280"/>
    </location>
</feature>
<evidence type="ECO:0000313" key="7">
    <source>
        <dbReference type="Proteomes" id="UP000322791"/>
    </source>
</evidence>
<dbReference type="EMBL" id="VTHL01000015">
    <property type="protein sequence ID" value="TYZ07868.1"/>
    <property type="molecule type" value="Genomic_DNA"/>
</dbReference>
<comment type="caution">
    <text evidence="6">The sequence shown here is derived from an EMBL/GenBank/DDBJ whole genome shotgun (WGS) entry which is preliminary data.</text>
</comment>
<dbReference type="Proteomes" id="UP000322791">
    <property type="component" value="Unassembled WGS sequence"/>
</dbReference>
<dbReference type="InterPro" id="IPR050260">
    <property type="entry name" value="FAD-bd_OxRdtase"/>
</dbReference>
<dbReference type="InterPro" id="IPR036188">
    <property type="entry name" value="FAD/NAD-bd_sf"/>
</dbReference>
<dbReference type="PRINTS" id="PR00368">
    <property type="entry name" value="FADPNR"/>
</dbReference>
<comment type="cofactor">
    <cofactor evidence="1">
        <name>FAD</name>
        <dbReference type="ChEBI" id="CHEBI:57692"/>
    </cofactor>
</comment>
<sequence>MHLVIIGNGIAGVSCAQTVRRLQPEARITLVSSESPHHFSRPALMYLYMGHMRWEEVKPYADWYWPENRLELVHDHATAIDAEKRLVHLAAGPPLAYDALLLATGATTRYADWPGQQLSGVQGLVSKADVELMAATTPGVQQAVVVGGGLIGVELAEMLHAHRIPVTVLVRDAHYWGSVLPPEEAALVDAEFRRHGVQVQYRTELAELLGDEGGRVRAVRTSTGQELPAQWVGIATGVQPNLSLAQSAGLDTDRGVLVDELLQTSVPGIYAAGDCAQRRLPPPGEAAIEPLWYTGRMQGETVAHTICGHPTPYRRGPWFNSAKFFDLEYQTYGVVPPRSVEGQASFWWQPDRGHCGLRLHYRLDDNLTLLGLNALGLRLRHAVCDGWLRQGISVRHALEHLGEANFDPEFFPQHEEAVLAAFNRQNPTLPPLVLRRRKGLLTRLFSA</sequence>
<dbReference type="SUPFAM" id="SSF51905">
    <property type="entry name" value="FAD/NAD(P)-binding domain"/>
    <property type="match status" value="1"/>
</dbReference>
<evidence type="ECO:0000256" key="2">
    <source>
        <dbReference type="ARBA" id="ARBA00006442"/>
    </source>
</evidence>
<evidence type="ECO:0000256" key="1">
    <source>
        <dbReference type="ARBA" id="ARBA00001974"/>
    </source>
</evidence>
<comment type="similarity">
    <text evidence="2">Belongs to the FAD-dependent oxidoreductase family.</text>
</comment>
<dbReference type="PRINTS" id="PR00469">
    <property type="entry name" value="PNDRDTASEII"/>
</dbReference>
<keyword evidence="3" id="KW-0285">Flavoprotein</keyword>
<accession>A0A5D6UYE6</accession>
<dbReference type="InterPro" id="IPR023753">
    <property type="entry name" value="FAD/NAD-binding_dom"/>
</dbReference>
<protein>
    <submittedName>
        <fullName evidence="6">NAD(P)/FAD-dependent oxidoreductase</fullName>
    </submittedName>
</protein>